<dbReference type="InterPro" id="IPR002466">
    <property type="entry name" value="A_deamin"/>
</dbReference>
<feature type="domain" description="A to I editase" evidence="1">
    <location>
        <begin position="1"/>
        <end position="147"/>
    </location>
</feature>
<evidence type="ECO:0000313" key="2">
    <source>
        <dbReference type="EMBL" id="KAK5864426.1"/>
    </source>
</evidence>
<dbReference type="AlphaFoldDB" id="A0AAN7XP50"/>
<proteinExistence type="predicted"/>
<keyword evidence="3" id="KW-1185">Reference proteome</keyword>
<dbReference type="EMBL" id="JAUZQC010000010">
    <property type="protein sequence ID" value="KAK5864426.1"/>
    <property type="molecule type" value="Genomic_DNA"/>
</dbReference>
<dbReference type="GO" id="GO:0008251">
    <property type="term" value="F:tRNA-specific adenosine deaminase activity"/>
    <property type="evidence" value="ECO:0007669"/>
    <property type="project" value="TreeGrafter"/>
</dbReference>
<dbReference type="GO" id="GO:0006396">
    <property type="term" value="P:RNA processing"/>
    <property type="evidence" value="ECO:0007669"/>
    <property type="project" value="InterPro"/>
</dbReference>
<dbReference type="GO" id="GO:0006382">
    <property type="term" value="P:adenosine to inosine editing"/>
    <property type="evidence" value="ECO:0007669"/>
    <property type="project" value="TreeGrafter"/>
</dbReference>
<protein>
    <recommendedName>
        <fullName evidence="1">A to I editase domain-containing protein</fullName>
    </recommendedName>
</protein>
<dbReference type="GO" id="GO:0003725">
    <property type="term" value="F:double-stranded RNA binding"/>
    <property type="evidence" value="ECO:0007669"/>
    <property type="project" value="TreeGrafter"/>
</dbReference>
<dbReference type="GO" id="GO:0003726">
    <property type="term" value="F:double-stranded RNA adenosine deaminase activity"/>
    <property type="evidence" value="ECO:0007669"/>
    <property type="project" value="TreeGrafter"/>
</dbReference>
<sequence length="149" mass="16281">MISVSQRVEGVTSLLPMFYCMMSPHISLVPSVATNSADGGQFTYGINWSTGDNSLEVVDGLGGKTIEESPFKSGSACASRLCKAAMLHRFKLVAKEAKRQELLETSSYSEAKKMAKAYQEAKNVLREYLLQQGFGAWPVKVSVSDDFNV</sequence>
<evidence type="ECO:0000313" key="3">
    <source>
        <dbReference type="Proteomes" id="UP001346869"/>
    </source>
</evidence>
<evidence type="ECO:0000259" key="1">
    <source>
        <dbReference type="PROSITE" id="PS50141"/>
    </source>
</evidence>
<dbReference type="Pfam" id="PF02137">
    <property type="entry name" value="A_deamin"/>
    <property type="match status" value="1"/>
</dbReference>
<reference evidence="2 3" key="1">
    <citation type="journal article" date="2023" name="Genes (Basel)">
        <title>Chromosome-Level Genome Assembly and Circadian Gene Repertoire of the Patagonia Blennie Eleginops maclovinus-The Closest Ancestral Proxy of Antarctic Cryonotothenioids.</title>
        <authorList>
            <person name="Cheng C.C."/>
            <person name="Rivera-Colon A.G."/>
            <person name="Minhas B.F."/>
            <person name="Wilson L."/>
            <person name="Rayamajhi N."/>
            <person name="Vargas-Chacoff L."/>
            <person name="Catchen J.M."/>
        </authorList>
    </citation>
    <scope>NUCLEOTIDE SEQUENCE [LARGE SCALE GENOMIC DNA]</scope>
    <source>
        <strain evidence="2">JMC-PN-2008</strain>
    </source>
</reference>
<organism evidence="2 3">
    <name type="scientific">Eleginops maclovinus</name>
    <name type="common">Patagonian blennie</name>
    <name type="synonym">Eleginus maclovinus</name>
    <dbReference type="NCBI Taxonomy" id="56733"/>
    <lineage>
        <taxon>Eukaryota</taxon>
        <taxon>Metazoa</taxon>
        <taxon>Chordata</taxon>
        <taxon>Craniata</taxon>
        <taxon>Vertebrata</taxon>
        <taxon>Euteleostomi</taxon>
        <taxon>Actinopterygii</taxon>
        <taxon>Neopterygii</taxon>
        <taxon>Teleostei</taxon>
        <taxon>Neoteleostei</taxon>
        <taxon>Acanthomorphata</taxon>
        <taxon>Eupercaria</taxon>
        <taxon>Perciformes</taxon>
        <taxon>Notothenioidei</taxon>
        <taxon>Eleginopidae</taxon>
        <taxon>Eleginops</taxon>
    </lineage>
</organism>
<dbReference type="GO" id="GO:0005737">
    <property type="term" value="C:cytoplasm"/>
    <property type="evidence" value="ECO:0007669"/>
    <property type="project" value="TreeGrafter"/>
</dbReference>
<gene>
    <name evidence="2" type="ORF">PBY51_015669</name>
</gene>
<dbReference type="PROSITE" id="PS50141">
    <property type="entry name" value="A_DEAMIN_EDITASE"/>
    <property type="match status" value="1"/>
</dbReference>
<dbReference type="PANTHER" id="PTHR10910:SF103">
    <property type="entry name" value="ADENOSINE DEAMINASE DOMAIN-CONTAINING PROTEIN 1"/>
    <property type="match status" value="1"/>
</dbReference>
<name>A0AAN7XP50_ELEMC</name>
<dbReference type="Proteomes" id="UP001346869">
    <property type="component" value="Unassembled WGS sequence"/>
</dbReference>
<dbReference type="GO" id="GO:0005730">
    <property type="term" value="C:nucleolus"/>
    <property type="evidence" value="ECO:0007669"/>
    <property type="project" value="TreeGrafter"/>
</dbReference>
<comment type="caution">
    <text evidence="2">The sequence shown here is derived from an EMBL/GenBank/DDBJ whole genome shotgun (WGS) entry which is preliminary data.</text>
</comment>
<dbReference type="PANTHER" id="PTHR10910">
    <property type="entry name" value="EUKARYOTE SPECIFIC DSRNA BINDING PROTEIN"/>
    <property type="match status" value="1"/>
</dbReference>
<accession>A0AAN7XP50</accession>
<reference evidence="2 3" key="2">
    <citation type="journal article" date="2023" name="Mol. Biol. Evol.">
        <title>Genomics of Secondarily Temperate Adaptation in the Only Non-Antarctic Icefish.</title>
        <authorList>
            <person name="Rivera-Colon A.G."/>
            <person name="Rayamajhi N."/>
            <person name="Minhas B.F."/>
            <person name="Madrigal G."/>
            <person name="Bilyk K.T."/>
            <person name="Yoon V."/>
            <person name="Hune M."/>
            <person name="Gregory S."/>
            <person name="Cheng C.H.C."/>
            <person name="Catchen J.M."/>
        </authorList>
    </citation>
    <scope>NUCLEOTIDE SEQUENCE [LARGE SCALE GENOMIC DNA]</scope>
    <source>
        <strain evidence="2">JMC-PN-2008</strain>
    </source>
</reference>